<evidence type="ECO:0000256" key="1">
    <source>
        <dbReference type="ARBA" id="ARBA00022490"/>
    </source>
</evidence>
<gene>
    <name evidence="7 10" type="primary">tilS</name>
    <name evidence="10" type="ORF">CK625_09540</name>
</gene>
<reference evidence="10 11" key="1">
    <citation type="submission" date="2017-08" db="EMBL/GenBank/DDBJ databases">
        <title>WGS of Clinical strains of the CDC Group NO-1 linked to zoonotic infections in humans.</title>
        <authorList>
            <person name="Bernier A.-M."/>
            <person name="Bernard K."/>
        </authorList>
    </citation>
    <scope>NUCLEOTIDE SEQUENCE [LARGE SCALE GENOMIC DNA]</scope>
    <source>
        <strain evidence="10 11">NML00-0135</strain>
    </source>
</reference>
<dbReference type="Gene3D" id="1.20.59.20">
    <property type="match status" value="1"/>
</dbReference>
<keyword evidence="11" id="KW-1185">Reference proteome</keyword>
<dbReference type="InterPro" id="IPR012795">
    <property type="entry name" value="tRNA_Ile_lys_synt_N"/>
</dbReference>
<proteinExistence type="inferred from homology"/>
<evidence type="ECO:0000256" key="3">
    <source>
        <dbReference type="ARBA" id="ARBA00022694"/>
    </source>
</evidence>
<dbReference type="Gene3D" id="3.40.50.620">
    <property type="entry name" value="HUPs"/>
    <property type="match status" value="1"/>
</dbReference>
<evidence type="ECO:0000256" key="4">
    <source>
        <dbReference type="ARBA" id="ARBA00022741"/>
    </source>
</evidence>
<sequence>MGHSAKPSPHRAGPAANAADAAAAAPAVQAVQAVQNTQAFEQALAHFTPRLPLAVAFSGGADSTALLLACWRRWPQQVAAIHVHHGLQQAADDFASFCRDFCAQHGIALQIEHCDARPGSGQSPEDAARQARYAALARGAAALRLQQGWPQQPDIALAHHADDQVETLLLALSRGAGLPGLAAMPTSWQRQGLHWHRPLLAVPGAQLRQWLQAQGQGWVDDPSNTDVRYTRNRIRQQLLPVLEQAFPGFRQTFARSSAHAAQAQQILQELAEQDLRHMGAPPAIGALQQLSAARQANALRHWLWHSHATVASAAQLQELQRQIMACTTRGHAIDLRLGRGRVQRQGQHLLWIE</sequence>
<dbReference type="PANTHER" id="PTHR43033:SF1">
    <property type="entry name" value="TRNA(ILE)-LYSIDINE SYNTHASE-RELATED"/>
    <property type="match status" value="1"/>
</dbReference>
<evidence type="ECO:0000259" key="9">
    <source>
        <dbReference type="Pfam" id="PF09179"/>
    </source>
</evidence>
<keyword evidence="5 7" id="KW-0067">ATP-binding</keyword>
<keyword evidence="2 7" id="KW-0436">Ligase</keyword>
<dbReference type="InterPro" id="IPR015262">
    <property type="entry name" value="tRNA_Ile_lys_synt_subst-bd"/>
</dbReference>
<dbReference type="SUPFAM" id="SSF82829">
    <property type="entry name" value="MesJ substrate recognition domain-like"/>
    <property type="match status" value="1"/>
</dbReference>
<dbReference type="Pfam" id="PF01171">
    <property type="entry name" value="ATP_bind_3"/>
    <property type="match status" value="1"/>
</dbReference>
<evidence type="ECO:0000313" key="11">
    <source>
        <dbReference type="Proteomes" id="UP000218054"/>
    </source>
</evidence>
<name>A0A2A2AGJ7_9BURK</name>
<keyword evidence="4 7" id="KW-0547">Nucleotide-binding</keyword>
<feature type="binding site" evidence="7">
    <location>
        <begin position="58"/>
        <end position="63"/>
    </location>
    <ligand>
        <name>ATP</name>
        <dbReference type="ChEBI" id="CHEBI:30616"/>
    </ligand>
</feature>
<dbReference type="SUPFAM" id="SSF52402">
    <property type="entry name" value="Adenine nucleotide alpha hydrolases-like"/>
    <property type="match status" value="1"/>
</dbReference>
<dbReference type="Pfam" id="PF09179">
    <property type="entry name" value="TilS"/>
    <property type="match status" value="1"/>
</dbReference>
<comment type="domain">
    <text evidence="7">The N-terminal region contains the highly conserved SGGXDS motif, predicted to be a P-loop motif involved in ATP binding.</text>
</comment>
<dbReference type="GO" id="GO:0005737">
    <property type="term" value="C:cytoplasm"/>
    <property type="evidence" value="ECO:0007669"/>
    <property type="project" value="UniProtKB-SubCell"/>
</dbReference>
<comment type="subcellular location">
    <subcellularLocation>
        <location evidence="7">Cytoplasm</location>
    </subcellularLocation>
</comment>
<keyword evidence="3 7" id="KW-0819">tRNA processing</keyword>
<keyword evidence="1 7" id="KW-0963">Cytoplasm</keyword>
<evidence type="ECO:0000256" key="6">
    <source>
        <dbReference type="ARBA" id="ARBA00048539"/>
    </source>
</evidence>
<dbReference type="GO" id="GO:0006400">
    <property type="term" value="P:tRNA modification"/>
    <property type="evidence" value="ECO:0007669"/>
    <property type="project" value="UniProtKB-UniRule"/>
</dbReference>
<evidence type="ECO:0000313" key="10">
    <source>
        <dbReference type="EMBL" id="PAT36719.1"/>
    </source>
</evidence>
<dbReference type="NCBIfam" id="TIGR02432">
    <property type="entry name" value="lysidine_TilS_N"/>
    <property type="match status" value="1"/>
</dbReference>
<dbReference type="GO" id="GO:0032267">
    <property type="term" value="F:tRNA(Ile)-lysidine synthase activity"/>
    <property type="evidence" value="ECO:0007669"/>
    <property type="project" value="UniProtKB-EC"/>
</dbReference>
<comment type="caution">
    <text evidence="10">The sequence shown here is derived from an EMBL/GenBank/DDBJ whole genome shotgun (WGS) entry which is preliminary data.</text>
</comment>
<comment type="catalytic activity">
    <reaction evidence="6 7">
        <text>cytidine(34) in tRNA(Ile2) + L-lysine + ATP = lysidine(34) in tRNA(Ile2) + AMP + diphosphate + H(+)</text>
        <dbReference type="Rhea" id="RHEA:43744"/>
        <dbReference type="Rhea" id="RHEA-COMP:10625"/>
        <dbReference type="Rhea" id="RHEA-COMP:10670"/>
        <dbReference type="ChEBI" id="CHEBI:15378"/>
        <dbReference type="ChEBI" id="CHEBI:30616"/>
        <dbReference type="ChEBI" id="CHEBI:32551"/>
        <dbReference type="ChEBI" id="CHEBI:33019"/>
        <dbReference type="ChEBI" id="CHEBI:82748"/>
        <dbReference type="ChEBI" id="CHEBI:83665"/>
        <dbReference type="ChEBI" id="CHEBI:456215"/>
        <dbReference type="EC" id="6.3.4.19"/>
    </reaction>
</comment>
<dbReference type="EMBL" id="NSJB01000007">
    <property type="protein sequence ID" value="PAT36719.1"/>
    <property type="molecule type" value="Genomic_DNA"/>
</dbReference>
<dbReference type="InterPro" id="IPR011063">
    <property type="entry name" value="TilS/TtcA_N"/>
</dbReference>
<comment type="function">
    <text evidence="7">Ligates lysine onto the cytidine present at position 34 of the AUA codon-specific tRNA(Ile) that contains the anticodon CAU, in an ATP-dependent manner. Cytidine is converted to lysidine, thus changing the amino acid specificity of the tRNA from methionine to isoleucine.</text>
</comment>
<dbReference type="CDD" id="cd01992">
    <property type="entry name" value="TilS_N"/>
    <property type="match status" value="1"/>
</dbReference>
<dbReference type="EC" id="6.3.4.19" evidence="7"/>
<dbReference type="AlphaFoldDB" id="A0A2A2AGJ7"/>
<accession>A0A2A2AGJ7</accession>
<evidence type="ECO:0000256" key="5">
    <source>
        <dbReference type="ARBA" id="ARBA00022840"/>
    </source>
</evidence>
<evidence type="ECO:0000256" key="7">
    <source>
        <dbReference type="HAMAP-Rule" id="MF_01161"/>
    </source>
</evidence>
<dbReference type="Proteomes" id="UP000218054">
    <property type="component" value="Unassembled WGS sequence"/>
</dbReference>
<dbReference type="PANTHER" id="PTHR43033">
    <property type="entry name" value="TRNA(ILE)-LYSIDINE SYNTHASE-RELATED"/>
    <property type="match status" value="1"/>
</dbReference>
<dbReference type="InterPro" id="IPR014729">
    <property type="entry name" value="Rossmann-like_a/b/a_fold"/>
</dbReference>
<feature type="domain" description="tRNA(Ile)-lysidine/2-thiocytidine synthase N-terminal" evidence="8">
    <location>
        <begin position="54"/>
        <end position="237"/>
    </location>
</feature>
<dbReference type="HAMAP" id="MF_01161">
    <property type="entry name" value="tRNA_Ile_lys_synt"/>
    <property type="match status" value="1"/>
</dbReference>
<feature type="domain" description="tRNA(Ile)-lysidine synthase substrate-binding" evidence="9">
    <location>
        <begin position="284"/>
        <end position="349"/>
    </location>
</feature>
<organism evidence="10 11">
    <name type="scientific">Vandammella animalimorsus</name>
    <dbReference type="NCBI Taxonomy" id="2029117"/>
    <lineage>
        <taxon>Bacteria</taxon>
        <taxon>Pseudomonadati</taxon>
        <taxon>Pseudomonadota</taxon>
        <taxon>Betaproteobacteria</taxon>
        <taxon>Burkholderiales</taxon>
        <taxon>Comamonadaceae</taxon>
        <taxon>Vandammella</taxon>
    </lineage>
</organism>
<evidence type="ECO:0000259" key="8">
    <source>
        <dbReference type="Pfam" id="PF01171"/>
    </source>
</evidence>
<dbReference type="GO" id="GO:0005524">
    <property type="term" value="F:ATP binding"/>
    <property type="evidence" value="ECO:0007669"/>
    <property type="project" value="UniProtKB-UniRule"/>
</dbReference>
<evidence type="ECO:0000256" key="2">
    <source>
        <dbReference type="ARBA" id="ARBA00022598"/>
    </source>
</evidence>
<dbReference type="InterPro" id="IPR012094">
    <property type="entry name" value="tRNA_Ile_lys_synt"/>
</dbReference>
<protein>
    <recommendedName>
        <fullName evidence="7">tRNA(Ile)-lysidine synthase</fullName>
        <ecNumber evidence="7">6.3.4.19</ecNumber>
    </recommendedName>
    <alternativeName>
        <fullName evidence="7">tRNA(Ile)-2-lysyl-cytidine synthase</fullName>
    </alternativeName>
    <alternativeName>
        <fullName evidence="7">tRNA(Ile)-lysidine synthetase</fullName>
    </alternativeName>
</protein>
<comment type="similarity">
    <text evidence="7">Belongs to the tRNA(Ile)-lysidine synthase family.</text>
</comment>